<dbReference type="Proteomes" id="UP000820669">
    <property type="component" value="Unassembled WGS sequence"/>
</dbReference>
<proteinExistence type="predicted"/>
<protein>
    <recommendedName>
        <fullName evidence="4">Small CPxCG-related zinc finger protein</fullName>
    </recommendedName>
</protein>
<evidence type="ECO:0000313" key="3">
    <source>
        <dbReference type="Proteomes" id="UP000820669"/>
    </source>
</evidence>
<evidence type="ECO:0008006" key="4">
    <source>
        <dbReference type="Google" id="ProtNLM"/>
    </source>
</evidence>
<reference evidence="2 3" key="1">
    <citation type="submission" date="2020-04" db="EMBL/GenBank/DDBJ databases">
        <authorList>
            <person name="Klaysubun C."/>
            <person name="Duangmal K."/>
            <person name="Lipun K."/>
        </authorList>
    </citation>
    <scope>NUCLEOTIDE SEQUENCE [LARGE SCALE GENOMIC DNA]</scope>
    <source>
        <strain evidence="2 3">K10HN5</strain>
    </source>
</reference>
<feature type="region of interest" description="Disordered" evidence="1">
    <location>
        <begin position="1"/>
        <end position="26"/>
    </location>
</feature>
<dbReference type="EMBL" id="JAAXLA010000035">
    <property type="protein sequence ID" value="NMH99380.1"/>
    <property type="molecule type" value="Genomic_DNA"/>
</dbReference>
<comment type="caution">
    <text evidence="2">The sequence shown here is derived from an EMBL/GenBank/DDBJ whole genome shotgun (WGS) entry which is preliminary data.</text>
</comment>
<name>A0ABX1SCU4_9PSEU</name>
<keyword evidence="3" id="KW-1185">Reference proteome</keyword>
<dbReference type="RefSeq" id="WP_169382863.1">
    <property type="nucleotide sequence ID" value="NZ_JAAXLA010000035.1"/>
</dbReference>
<accession>A0ABX1SCU4</accession>
<organism evidence="2 3">
    <name type="scientific">Pseudonocardia acidicola</name>
    <dbReference type="NCBI Taxonomy" id="2724939"/>
    <lineage>
        <taxon>Bacteria</taxon>
        <taxon>Bacillati</taxon>
        <taxon>Actinomycetota</taxon>
        <taxon>Actinomycetes</taxon>
        <taxon>Pseudonocardiales</taxon>
        <taxon>Pseudonocardiaceae</taxon>
        <taxon>Pseudonocardia</taxon>
    </lineage>
</organism>
<gene>
    <name evidence="2" type="ORF">HF526_18980</name>
</gene>
<evidence type="ECO:0000313" key="2">
    <source>
        <dbReference type="EMBL" id="NMH99380.1"/>
    </source>
</evidence>
<evidence type="ECO:0000256" key="1">
    <source>
        <dbReference type="SAM" id="MobiDB-lite"/>
    </source>
</evidence>
<sequence>MEPSPSCQLCGGTRDTTDPAAPAWARERDEHGATRWLCPECARRHARDIEARLPVEWW</sequence>